<dbReference type="RefSeq" id="WP_109414105.1">
    <property type="nucleotide sequence ID" value="NZ_QEAS01000001.1"/>
</dbReference>
<keyword evidence="1" id="KW-1133">Transmembrane helix</keyword>
<dbReference type="Proteomes" id="UP000245647">
    <property type="component" value="Unassembled WGS sequence"/>
</dbReference>
<name>A0A2U2PMR2_9SPHI</name>
<feature type="transmembrane region" description="Helical" evidence="1">
    <location>
        <begin position="46"/>
        <end position="65"/>
    </location>
</feature>
<evidence type="ECO:0000313" key="2">
    <source>
        <dbReference type="EMBL" id="PWG82687.1"/>
    </source>
</evidence>
<gene>
    <name evidence="2" type="ORF">DDR33_02195</name>
</gene>
<feature type="transmembrane region" description="Helical" evidence="1">
    <location>
        <begin position="132"/>
        <end position="151"/>
    </location>
</feature>
<dbReference type="EMBL" id="QEAS01000001">
    <property type="protein sequence ID" value="PWG82687.1"/>
    <property type="molecule type" value="Genomic_DNA"/>
</dbReference>
<feature type="transmembrane region" description="Helical" evidence="1">
    <location>
        <begin position="15"/>
        <end position="34"/>
    </location>
</feature>
<comment type="caution">
    <text evidence="2">The sequence shown here is derived from an EMBL/GenBank/DDBJ whole genome shotgun (WGS) entry which is preliminary data.</text>
</comment>
<feature type="transmembrane region" description="Helical" evidence="1">
    <location>
        <begin position="85"/>
        <end position="109"/>
    </location>
</feature>
<sequence>MRLLSFDIEDRMKGIGYYEITGGLIGIFITIRMLAYEPALTGINLLLYLLAASLFCFSIYCGNLLRKSNIKGIKLSTWNQILQVFQIKISVGAFIYCSGINVGAGITAANDRVLPELNLTLSTYLFQYTSEGGINTSIIVNLFSLLIIYWLDKLANDIETRKLLMGIL</sequence>
<keyword evidence="1" id="KW-0472">Membrane</keyword>
<protein>
    <submittedName>
        <fullName evidence="2">Uncharacterized protein</fullName>
    </submittedName>
</protein>
<evidence type="ECO:0000256" key="1">
    <source>
        <dbReference type="SAM" id="Phobius"/>
    </source>
</evidence>
<keyword evidence="1" id="KW-0812">Transmembrane</keyword>
<accession>A0A2U2PMR2</accession>
<reference evidence="2 3" key="1">
    <citation type="submission" date="2018-04" db="EMBL/GenBank/DDBJ databases">
        <title>Pedobacter chongqingensis sp. nov., isolated from a rottenly hemp rope.</title>
        <authorList>
            <person name="Cai Y."/>
        </authorList>
    </citation>
    <scope>NUCLEOTIDE SEQUENCE [LARGE SCALE GENOMIC DNA]</scope>
    <source>
        <strain evidence="2 3">FJ4-8</strain>
    </source>
</reference>
<proteinExistence type="predicted"/>
<keyword evidence="3" id="KW-1185">Reference proteome</keyword>
<dbReference type="AlphaFoldDB" id="A0A2U2PMR2"/>
<evidence type="ECO:0000313" key="3">
    <source>
        <dbReference type="Proteomes" id="UP000245647"/>
    </source>
</evidence>
<dbReference type="OrthoDB" id="797970at2"/>
<organism evidence="2 3">
    <name type="scientific">Pararcticibacter amylolyticus</name>
    <dbReference type="NCBI Taxonomy" id="2173175"/>
    <lineage>
        <taxon>Bacteria</taxon>
        <taxon>Pseudomonadati</taxon>
        <taxon>Bacteroidota</taxon>
        <taxon>Sphingobacteriia</taxon>
        <taxon>Sphingobacteriales</taxon>
        <taxon>Sphingobacteriaceae</taxon>
        <taxon>Pararcticibacter</taxon>
    </lineage>
</organism>